<keyword evidence="2" id="KW-0677">Repeat</keyword>
<dbReference type="AlphaFoldDB" id="A0A4R3V1Q2"/>
<organism evidence="4 5">
    <name type="scientific">Roseateles saccharophilus</name>
    <name type="common">Pseudomonas saccharophila</name>
    <dbReference type="NCBI Taxonomy" id="304"/>
    <lineage>
        <taxon>Bacteria</taxon>
        <taxon>Pseudomonadati</taxon>
        <taxon>Pseudomonadota</taxon>
        <taxon>Betaproteobacteria</taxon>
        <taxon>Burkholderiales</taxon>
        <taxon>Sphaerotilaceae</taxon>
        <taxon>Roseateles</taxon>
    </lineage>
</organism>
<comment type="caution">
    <text evidence="4">The sequence shown here is derived from an EMBL/GenBank/DDBJ whole genome shotgun (WGS) entry which is preliminary data.</text>
</comment>
<dbReference type="SUPFAM" id="SSF52821">
    <property type="entry name" value="Rhodanese/Cell cycle control phosphatase"/>
    <property type="match status" value="2"/>
</dbReference>
<dbReference type="Proteomes" id="UP000295110">
    <property type="component" value="Unassembled WGS sequence"/>
</dbReference>
<dbReference type="CDD" id="cd01448">
    <property type="entry name" value="TST_Repeat_1"/>
    <property type="match status" value="1"/>
</dbReference>
<dbReference type="SMART" id="SM00450">
    <property type="entry name" value="RHOD"/>
    <property type="match status" value="2"/>
</dbReference>
<dbReference type="EMBL" id="SMBU01000010">
    <property type="protein sequence ID" value="TCU98685.1"/>
    <property type="molecule type" value="Genomic_DNA"/>
</dbReference>
<reference evidence="4 5" key="1">
    <citation type="submission" date="2019-03" db="EMBL/GenBank/DDBJ databases">
        <title>Genomic Encyclopedia of Type Strains, Phase IV (KMG-IV): sequencing the most valuable type-strain genomes for metagenomic binning, comparative biology and taxonomic classification.</title>
        <authorList>
            <person name="Goeker M."/>
        </authorList>
    </citation>
    <scope>NUCLEOTIDE SEQUENCE [LARGE SCALE GENOMIC DNA]</scope>
    <source>
        <strain evidence="4 5">DSM 654</strain>
    </source>
</reference>
<evidence type="ECO:0000256" key="1">
    <source>
        <dbReference type="ARBA" id="ARBA00022679"/>
    </source>
</evidence>
<dbReference type="InterPro" id="IPR036873">
    <property type="entry name" value="Rhodanese-like_dom_sf"/>
</dbReference>
<dbReference type="GO" id="GO:0004792">
    <property type="term" value="F:thiosulfate-cyanide sulfurtransferase activity"/>
    <property type="evidence" value="ECO:0007669"/>
    <property type="project" value="InterPro"/>
</dbReference>
<feature type="domain" description="Rhodanese" evidence="3">
    <location>
        <begin position="159"/>
        <end position="275"/>
    </location>
</feature>
<dbReference type="CDD" id="cd01449">
    <property type="entry name" value="TST_Repeat_2"/>
    <property type="match status" value="1"/>
</dbReference>
<evidence type="ECO:0000313" key="4">
    <source>
        <dbReference type="EMBL" id="TCU98685.1"/>
    </source>
</evidence>
<dbReference type="RefSeq" id="WP_132571372.1">
    <property type="nucleotide sequence ID" value="NZ_CBCSGL010000015.1"/>
</dbReference>
<evidence type="ECO:0000259" key="3">
    <source>
        <dbReference type="PROSITE" id="PS50206"/>
    </source>
</evidence>
<proteinExistence type="predicted"/>
<protein>
    <submittedName>
        <fullName evidence="4">Thiosulfate/3-mercaptopyruvate sulfurtransferase</fullName>
    </submittedName>
</protein>
<dbReference type="InterPro" id="IPR045078">
    <property type="entry name" value="TST/MPST-like"/>
</dbReference>
<keyword evidence="1 4" id="KW-0808">Transferase</keyword>
<name>A0A4R3V1Q2_ROSSA</name>
<evidence type="ECO:0000313" key="5">
    <source>
        <dbReference type="Proteomes" id="UP000295110"/>
    </source>
</evidence>
<sequence>MVYTTLIPPAQLRELAAPLILDCGFDLADTAAGERAYAAGHIPGAFYLHLDRDLAGPKTGPDGVFRGRHPLPEREAFAGLMRRLGLRRGRQVVTCDRQGGMYAARAWWMLRWLGHAEVAVLDGAWDGELTTALPTATPTDWQPGAPLVGQIDAATLLRKLGGLRLIDARAPERFRGEVEPLDKAAGHIPGARNRLFRDNLGADGRFKPAAQLRAEFQALNAPYAAGAVVHQCGSGVTACHNLLAMAHAGLGEPLGGLLYAGSWSEWSADPARPLATG</sequence>
<keyword evidence="4" id="KW-0670">Pyruvate</keyword>
<dbReference type="PANTHER" id="PTHR11364:SF27">
    <property type="entry name" value="SULFURTRANSFERASE"/>
    <property type="match status" value="1"/>
</dbReference>
<dbReference type="PANTHER" id="PTHR11364">
    <property type="entry name" value="THIOSULFATE SULFERTANSFERASE"/>
    <property type="match status" value="1"/>
</dbReference>
<gene>
    <name evidence="4" type="ORF">EV671_1010134</name>
</gene>
<dbReference type="PROSITE" id="PS00380">
    <property type="entry name" value="RHODANESE_1"/>
    <property type="match status" value="1"/>
</dbReference>
<keyword evidence="5" id="KW-1185">Reference proteome</keyword>
<feature type="domain" description="Rhodanese" evidence="3">
    <location>
        <begin position="14"/>
        <end position="137"/>
    </location>
</feature>
<dbReference type="InterPro" id="IPR001307">
    <property type="entry name" value="Thiosulphate_STrfase_CS"/>
</dbReference>
<dbReference type="Pfam" id="PF00581">
    <property type="entry name" value="Rhodanese"/>
    <property type="match status" value="2"/>
</dbReference>
<accession>A0A4R3V1Q2</accession>
<dbReference type="Gene3D" id="3.40.250.10">
    <property type="entry name" value="Rhodanese-like domain"/>
    <property type="match status" value="2"/>
</dbReference>
<dbReference type="OrthoDB" id="9781034at2"/>
<dbReference type="PROSITE" id="PS50206">
    <property type="entry name" value="RHODANESE_3"/>
    <property type="match status" value="2"/>
</dbReference>
<evidence type="ECO:0000256" key="2">
    <source>
        <dbReference type="ARBA" id="ARBA00022737"/>
    </source>
</evidence>
<dbReference type="InterPro" id="IPR001763">
    <property type="entry name" value="Rhodanese-like_dom"/>
</dbReference>